<feature type="region of interest" description="Disordered" evidence="1">
    <location>
        <begin position="93"/>
        <end position="118"/>
    </location>
</feature>
<dbReference type="KEGG" id="cmt:CCM_04713"/>
<dbReference type="AlphaFoldDB" id="G3JD13"/>
<gene>
    <name evidence="4" type="ORF">CCM_04713</name>
</gene>
<dbReference type="Proteomes" id="UP000001610">
    <property type="component" value="Unassembled WGS sequence"/>
</dbReference>
<keyword evidence="4" id="KW-0808">Transferase</keyword>
<feature type="transmembrane region" description="Helical" evidence="2">
    <location>
        <begin position="185"/>
        <end position="209"/>
    </location>
</feature>
<dbReference type="CDD" id="cd04301">
    <property type="entry name" value="NAT_SF"/>
    <property type="match status" value="1"/>
</dbReference>
<evidence type="ECO:0000259" key="3">
    <source>
        <dbReference type="PROSITE" id="PS51186"/>
    </source>
</evidence>
<accession>G3JD13</accession>
<dbReference type="PROSITE" id="PS51186">
    <property type="entry name" value="GNAT"/>
    <property type="match status" value="1"/>
</dbReference>
<dbReference type="VEuPathDB" id="FungiDB:CCM_04713"/>
<keyword evidence="2" id="KW-1133">Transmembrane helix</keyword>
<dbReference type="SUPFAM" id="SSF55729">
    <property type="entry name" value="Acyl-CoA N-acyltransferases (Nat)"/>
    <property type="match status" value="1"/>
</dbReference>
<evidence type="ECO:0000256" key="1">
    <source>
        <dbReference type="SAM" id="MobiDB-lite"/>
    </source>
</evidence>
<dbReference type="OrthoDB" id="5343688at2759"/>
<reference evidence="4 5" key="1">
    <citation type="journal article" date="2011" name="Genome Biol.">
        <title>Genome sequence of the insect pathogenic fungus Cordyceps militaris, a valued traditional Chinese medicine.</title>
        <authorList>
            <person name="Zheng P."/>
            <person name="Xia Y."/>
            <person name="Xiao G."/>
            <person name="Xiong C."/>
            <person name="Hu X."/>
            <person name="Zhang S."/>
            <person name="Zheng H."/>
            <person name="Huang Y."/>
            <person name="Zhou Y."/>
            <person name="Wang S."/>
            <person name="Zhao G.P."/>
            <person name="Liu X."/>
            <person name="St Leger R.J."/>
            <person name="Wang C."/>
        </authorList>
    </citation>
    <scope>NUCLEOTIDE SEQUENCE [LARGE SCALE GENOMIC DNA]</scope>
    <source>
        <strain evidence="4 5">CM01</strain>
    </source>
</reference>
<dbReference type="Pfam" id="PF00583">
    <property type="entry name" value="Acetyltransf_1"/>
    <property type="match status" value="1"/>
</dbReference>
<dbReference type="GO" id="GO:0016747">
    <property type="term" value="F:acyltransferase activity, transferring groups other than amino-acyl groups"/>
    <property type="evidence" value="ECO:0007669"/>
    <property type="project" value="InterPro"/>
</dbReference>
<keyword evidence="5" id="KW-1185">Reference proteome</keyword>
<dbReference type="InParanoid" id="G3JD13"/>
<dbReference type="OMA" id="GPMFADD"/>
<evidence type="ECO:0000313" key="4">
    <source>
        <dbReference type="EMBL" id="EGX93339.1"/>
    </source>
</evidence>
<proteinExistence type="predicted"/>
<evidence type="ECO:0000313" key="5">
    <source>
        <dbReference type="Proteomes" id="UP000001610"/>
    </source>
</evidence>
<dbReference type="GeneID" id="18166734"/>
<protein>
    <submittedName>
        <fullName evidence="4">GCN5-related N-acetyltransferase</fullName>
    </submittedName>
</protein>
<evidence type="ECO:0000256" key="2">
    <source>
        <dbReference type="SAM" id="Phobius"/>
    </source>
</evidence>
<dbReference type="InterPro" id="IPR016181">
    <property type="entry name" value="Acyl_CoA_acyltransferase"/>
</dbReference>
<feature type="transmembrane region" description="Helical" evidence="2">
    <location>
        <begin position="159"/>
        <end position="179"/>
    </location>
</feature>
<keyword evidence="2" id="KW-0472">Membrane</keyword>
<dbReference type="RefSeq" id="XP_006669922.1">
    <property type="nucleotide sequence ID" value="XM_006669859.1"/>
</dbReference>
<sequence length="363" mass="39852">MAEFLISIAYLPCQTAADECLQGTPRVRELDLRECKVSSTVDGINVVRGIKCSAVLAFFTFLRANLALSSSMIASPASTPLLDPISAPTDSNPLEFASPATDAAPATPSTSSCSSDLVPLDDIPELSLDLLRTEEEQEEGLDLLAATVAGMRTPATVTVMSHPSCLVPLTTFLSVIYYTRYTIPGHFKVTACCTYGSVFIYILLIWCLARPYKTFAKDINRAWLDEEGPDRDIMVGARGKDNKLAGVVVLRLSPKLVPTGGRRHRTRSLSFKGGRGLIRAWAVRRKSRGRGVGKELLQEAVRITRDRCGKDAEVGFVQDHAHSRLIFHNMFNSFFRKVEIGADKALRTAISEWSATKKRKNKA</sequence>
<dbReference type="Gene3D" id="3.40.630.30">
    <property type="match status" value="1"/>
</dbReference>
<organism evidence="4 5">
    <name type="scientific">Cordyceps militaris (strain CM01)</name>
    <name type="common">Caterpillar fungus</name>
    <dbReference type="NCBI Taxonomy" id="983644"/>
    <lineage>
        <taxon>Eukaryota</taxon>
        <taxon>Fungi</taxon>
        <taxon>Dikarya</taxon>
        <taxon>Ascomycota</taxon>
        <taxon>Pezizomycotina</taxon>
        <taxon>Sordariomycetes</taxon>
        <taxon>Hypocreomycetidae</taxon>
        <taxon>Hypocreales</taxon>
        <taxon>Cordycipitaceae</taxon>
        <taxon>Cordyceps</taxon>
    </lineage>
</organism>
<feature type="compositionally biased region" description="Low complexity" evidence="1">
    <location>
        <begin position="97"/>
        <end position="116"/>
    </location>
</feature>
<name>G3JD13_CORMM</name>
<dbReference type="HOGENOM" id="CLU_040076_1_0_1"/>
<keyword evidence="2" id="KW-0812">Transmembrane</keyword>
<feature type="domain" description="N-acetyltransferase" evidence="3">
    <location>
        <begin position="207"/>
        <end position="363"/>
    </location>
</feature>
<dbReference type="EMBL" id="JH126401">
    <property type="protein sequence ID" value="EGX93339.1"/>
    <property type="molecule type" value="Genomic_DNA"/>
</dbReference>
<dbReference type="InterPro" id="IPR000182">
    <property type="entry name" value="GNAT_dom"/>
</dbReference>
<dbReference type="eggNOG" id="ENOG502SMXQ">
    <property type="taxonomic scope" value="Eukaryota"/>
</dbReference>